<dbReference type="EMBL" id="JACHFM010000004">
    <property type="protein sequence ID" value="MBB5223720.1"/>
    <property type="molecule type" value="Genomic_DNA"/>
</dbReference>
<comment type="caution">
    <text evidence="1">The sequence shown here is derived from an EMBL/GenBank/DDBJ whole genome shotgun (WGS) entry which is preliminary data.</text>
</comment>
<gene>
    <name evidence="1" type="ORF">HNP73_003674</name>
</gene>
<organism evidence="1 2">
    <name type="scientific">Amaricoccus macauensis</name>
    <dbReference type="NCBI Taxonomy" id="57001"/>
    <lineage>
        <taxon>Bacteria</taxon>
        <taxon>Pseudomonadati</taxon>
        <taxon>Pseudomonadota</taxon>
        <taxon>Alphaproteobacteria</taxon>
        <taxon>Rhodobacterales</taxon>
        <taxon>Paracoccaceae</taxon>
        <taxon>Amaricoccus</taxon>
    </lineage>
</organism>
<dbReference type="Proteomes" id="UP000549457">
    <property type="component" value="Unassembled WGS sequence"/>
</dbReference>
<sequence length="162" mass="16396">MALKDNFTPEEWAQVVAAPMVAGIAVTAADPRGLIGALKESFAVAGAVQRAKGGDAAPLLHEIAAAYDSSEGRDKAKEVLKEQAKGKKPAEIVDSALAELTAAAGIVAAKAPDAAPAFRDWLKAIAGKVAEAGTEGGFLGFGGEKVSAAEKATLERIDTALA</sequence>
<reference evidence="1 2" key="1">
    <citation type="submission" date="2020-08" db="EMBL/GenBank/DDBJ databases">
        <title>Genomic Encyclopedia of Type Strains, Phase IV (KMG-IV): sequencing the most valuable type-strain genomes for metagenomic binning, comparative biology and taxonomic classification.</title>
        <authorList>
            <person name="Goeker M."/>
        </authorList>
    </citation>
    <scope>NUCLEOTIDE SEQUENCE [LARGE SCALE GENOMIC DNA]</scope>
    <source>
        <strain evidence="1 2">DSM 101730</strain>
    </source>
</reference>
<keyword evidence="2" id="KW-1185">Reference proteome</keyword>
<accession>A0A840SSJ0</accession>
<evidence type="ECO:0000313" key="2">
    <source>
        <dbReference type="Proteomes" id="UP000549457"/>
    </source>
</evidence>
<evidence type="ECO:0000313" key="1">
    <source>
        <dbReference type="EMBL" id="MBB5223720.1"/>
    </source>
</evidence>
<dbReference type="AlphaFoldDB" id="A0A840SSJ0"/>
<dbReference type="RefSeq" id="WP_184153175.1">
    <property type="nucleotide sequence ID" value="NZ_JACHFM010000004.1"/>
</dbReference>
<proteinExistence type="predicted"/>
<protein>
    <submittedName>
        <fullName evidence="1">Uncharacterized protein</fullName>
    </submittedName>
</protein>
<name>A0A840SSJ0_9RHOB</name>